<name>A0A420FCF3_9BURK</name>
<dbReference type="Proteomes" id="UP000283709">
    <property type="component" value="Unassembled WGS sequence"/>
</dbReference>
<keyword evidence="1" id="KW-1133">Transmembrane helix</keyword>
<dbReference type="EMBL" id="MCAS01000068">
    <property type="protein sequence ID" value="RKF30556.1"/>
    <property type="molecule type" value="Genomic_DNA"/>
</dbReference>
<evidence type="ECO:0000313" key="3">
    <source>
        <dbReference type="Proteomes" id="UP000283709"/>
    </source>
</evidence>
<feature type="transmembrane region" description="Helical" evidence="1">
    <location>
        <begin position="23"/>
        <end position="41"/>
    </location>
</feature>
<proteinExistence type="predicted"/>
<keyword evidence="1" id="KW-0812">Transmembrane</keyword>
<gene>
    <name evidence="2" type="ORF">BCY88_12900</name>
</gene>
<evidence type="ECO:0000256" key="1">
    <source>
        <dbReference type="SAM" id="Phobius"/>
    </source>
</evidence>
<sequence length="120" mass="13315">MVKRDRLFNLSLWIDVLWGNKRAVVVLISAIAAITYVFDVLPGQQMREFRSQPTVTESGKVIALGRESITVQLADGPISTPTTLSVHVGETVEVQHMKEFPARVVSIRRVDNKSVPSFAP</sequence>
<keyword evidence="1" id="KW-0472">Membrane</keyword>
<evidence type="ECO:0000313" key="2">
    <source>
        <dbReference type="EMBL" id="RKF30556.1"/>
    </source>
</evidence>
<accession>A0A420FCF3</accession>
<organism evidence="2 3">
    <name type="scientific">Paraburkholderia fungorum</name>
    <dbReference type="NCBI Taxonomy" id="134537"/>
    <lineage>
        <taxon>Bacteria</taxon>
        <taxon>Pseudomonadati</taxon>
        <taxon>Pseudomonadota</taxon>
        <taxon>Betaproteobacteria</taxon>
        <taxon>Burkholderiales</taxon>
        <taxon>Burkholderiaceae</taxon>
        <taxon>Paraburkholderia</taxon>
    </lineage>
</organism>
<reference evidence="2 3" key="1">
    <citation type="submission" date="2016-07" db="EMBL/GenBank/DDBJ databases">
        <title>Genome analysis of Burkholderia fungorum ES3-20.</title>
        <authorList>
            <person name="Xu D."/>
            <person name="Yao R."/>
            <person name="Zheng S."/>
        </authorList>
    </citation>
    <scope>NUCLEOTIDE SEQUENCE [LARGE SCALE GENOMIC DNA]</scope>
    <source>
        <strain evidence="2 3">ES3-20</strain>
    </source>
</reference>
<protein>
    <submittedName>
        <fullName evidence="2">Uncharacterized protein</fullName>
    </submittedName>
</protein>
<dbReference type="AlphaFoldDB" id="A0A420FCF3"/>
<comment type="caution">
    <text evidence="2">The sequence shown here is derived from an EMBL/GenBank/DDBJ whole genome shotgun (WGS) entry which is preliminary data.</text>
</comment>